<dbReference type="PANTHER" id="PTHR23342">
    <property type="entry name" value="N-ACETYLGLUTAMATE SYNTHASE"/>
    <property type="match status" value="1"/>
</dbReference>
<comment type="catalytic activity">
    <reaction evidence="8 9">
        <text>N-acetyl-L-glutamate + ATP = N-acetyl-L-glutamyl 5-phosphate + ADP</text>
        <dbReference type="Rhea" id="RHEA:14629"/>
        <dbReference type="ChEBI" id="CHEBI:30616"/>
        <dbReference type="ChEBI" id="CHEBI:44337"/>
        <dbReference type="ChEBI" id="CHEBI:57936"/>
        <dbReference type="ChEBI" id="CHEBI:456216"/>
        <dbReference type="EC" id="2.7.2.8"/>
    </reaction>
</comment>
<dbReference type="PRINTS" id="PR00474">
    <property type="entry name" value="GLU5KINASE"/>
</dbReference>
<dbReference type="GO" id="GO:0005524">
    <property type="term" value="F:ATP binding"/>
    <property type="evidence" value="ECO:0007669"/>
    <property type="project" value="UniProtKB-UniRule"/>
</dbReference>
<dbReference type="AlphaFoldDB" id="A0A133KLY1"/>
<dbReference type="UniPathway" id="UPA00068">
    <property type="reaction ID" value="UER00107"/>
</dbReference>
<evidence type="ECO:0000256" key="6">
    <source>
        <dbReference type="ARBA" id="ARBA00022777"/>
    </source>
</evidence>
<feature type="site" description="Transition state stabilizer" evidence="9">
    <location>
        <position position="217"/>
    </location>
</feature>
<dbReference type="EC" id="2.7.2.8" evidence="9"/>
<feature type="binding site" evidence="9">
    <location>
        <begin position="44"/>
        <end position="45"/>
    </location>
    <ligand>
        <name>substrate</name>
    </ligand>
</feature>
<evidence type="ECO:0000256" key="9">
    <source>
        <dbReference type="HAMAP-Rule" id="MF_00082"/>
    </source>
</evidence>
<dbReference type="PATRIC" id="fig|1398.22.peg.2292"/>
<keyword evidence="3 9" id="KW-0028">Amino-acid biosynthesis</keyword>
<gene>
    <name evidence="9" type="primary">argB</name>
    <name evidence="11" type="ORF">HMPREF3213_02286</name>
</gene>
<reference evidence="12" key="1">
    <citation type="submission" date="2016-01" db="EMBL/GenBank/DDBJ databases">
        <authorList>
            <person name="Mitreva M."/>
            <person name="Pepin K.H."/>
            <person name="Mihindukulasuriya K.A."/>
            <person name="Fulton R."/>
            <person name="Fronick C."/>
            <person name="O'Laughlin M."/>
            <person name="Miner T."/>
            <person name="Herter B."/>
            <person name="Rosa B.A."/>
            <person name="Cordes M."/>
            <person name="Tomlinson C."/>
            <person name="Wollam A."/>
            <person name="Palsikar V.B."/>
            <person name="Mardis E.R."/>
            <person name="Wilson R.K."/>
        </authorList>
    </citation>
    <scope>NUCLEOTIDE SEQUENCE [LARGE SCALE GENOMIC DNA]</scope>
    <source>
        <strain evidence="12">GED7749B</strain>
    </source>
</reference>
<evidence type="ECO:0000256" key="3">
    <source>
        <dbReference type="ARBA" id="ARBA00022605"/>
    </source>
</evidence>
<feature type="site" description="Transition state stabilizer" evidence="9">
    <location>
        <position position="10"/>
    </location>
</feature>
<comment type="similarity">
    <text evidence="9">Belongs to the acetylglutamate kinase family. ArgB subfamily.</text>
</comment>
<comment type="pathway">
    <text evidence="1 9">Amino-acid biosynthesis; L-arginine biosynthesis; N(2)-acetyl-L-ornithine from L-glutamate: step 2/4.</text>
</comment>
<keyword evidence="6 9" id="KW-0418">Kinase</keyword>
<dbReference type="Gene3D" id="3.40.1160.10">
    <property type="entry name" value="Acetylglutamate kinase-like"/>
    <property type="match status" value="1"/>
</dbReference>
<feature type="domain" description="Aspartate/glutamate/uridylate kinase" evidence="10">
    <location>
        <begin position="7"/>
        <end position="236"/>
    </location>
</feature>
<keyword evidence="5 9" id="KW-0547">Nucleotide-binding</keyword>
<dbReference type="CDD" id="cd04238">
    <property type="entry name" value="AAK_NAGK-like"/>
    <property type="match status" value="1"/>
</dbReference>
<protein>
    <recommendedName>
        <fullName evidence="9">Acetylglutamate kinase</fullName>
        <ecNumber evidence="9">2.7.2.8</ecNumber>
    </recommendedName>
    <alternativeName>
        <fullName evidence="9">N-acetyl-L-glutamate 5-phosphotransferase</fullName>
    </alternativeName>
    <alternativeName>
        <fullName evidence="9">NAG kinase</fullName>
        <shortName evidence="9">NAGK</shortName>
    </alternativeName>
</protein>
<dbReference type="InterPro" id="IPR001048">
    <property type="entry name" value="Asp/Glu/Uridylate_kinase"/>
</dbReference>
<dbReference type="GO" id="GO:0005737">
    <property type="term" value="C:cytoplasm"/>
    <property type="evidence" value="ECO:0007669"/>
    <property type="project" value="UniProtKB-SubCell"/>
</dbReference>
<evidence type="ECO:0000256" key="5">
    <source>
        <dbReference type="ARBA" id="ARBA00022741"/>
    </source>
</evidence>
<dbReference type="InterPro" id="IPR001057">
    <property type="entry name" value="Glu/AcGlu_kinase"/>
</dbReference>
<feature type="binding site" evidence="9">
    <location>
        <position position="66"/>
    </location>
    <ligand>
        <name>substrate</name>
    </ligand>
</feature>
<sequence>MAKLAYVVIKCGGSILHQLPDAFFENLVQIKARFGLEPVIVHGGGPAISAMLEKMQIETQFKNGLRVTTEPVLNVVEMVLSGSINKWITRRLSQAGAKAVGISGTDSRLLTARKIETPNLGYVGEIESVNEQVLHALLRQQFIPVISPVATDKNGQRLNVNADLAAAAVARKMNARVWMVTDVPGVMMEGKVLPYLTPGQVDGLIQKQVITGGMIPKVRAAAECIRSGVKEVVIVDGTEEDSLLFLAGGGKTGTKFTGNGVLIDG</sequence>
<keyword evidence="9" id="KW-0963">Cytoplasm</keyword>
<evidence type="ECO:0000256" key="1">
    <source>
        <dbReference type="ARBA" id="ARBA00004828"/>
    </source>
</evidence>
<dbReference type="GO" id="GO:0003991">
    <property type="term" value="F:acetylglutamate kinase activity"/>
    <property type="evidence" value="ECO:0007669"/>
    <property type="project" value="UniProtKB-UniRule"/>
</dbReference>
<evidence type="ECO:0000313" key="11">
    <source>
        <dbReference type="EMBL" id="KWZ80486.1"/>
    </source>
</evidence>
<evidence type="ECO:0000313" key="12">
    <source>
        <dbReference type="Proteomes" id="UP000070376"/>
    </source>
</evidence>
<evidence type="ECO:0000256" key="4">
    <source>
        <dbReference type="ARBA" id="ARBA00022679"/>
    </source>
</evidence>
<dbReference type="InterPro" id="IPR037528">
    <property type="entry name" value="ArgB"/>
</dbReference>
<dbReference type="Pfam" id="PF00696">
    <property type="entry name" value="AA_kinase"/>
    <property type="match status" value="1"/>
</dbReference>
<keyword evidence="4 9" id="KW-0808">Transferase</keyword>
<comment type="caution">
    <text evidence="11">The sequence shown here is derived from an EMBL/GenBank/DDBJ whole genome shotgun (WGS) entry which is preliminary data.</text>
</comment>
<organism evidence="11 12">
    <name type="scientific">Heyndrickxia coagulans</name>
    <name type="common">Weizmannia coagulans</name>
    <dbReference type="NCBI Taxonomy" id="1398"/>
    <lineage>
        <taxon>Bacteria</taxon>
        <taxon>Bacillati</taxon>
        <taxon>Bacillota</taxon>
        <taxon>Bacilli</taxon>
        <taxon>Bacillales</taxon>
        <taxon>Bacillaceae</taxon>
        <taxon>Heyndrickxia</taxon>
    </lineage>
</organism>
<dbReference type="GO" id="GO:0042450">
    <property type="term" value="P:L-arginine biosynthetic process via ornithine"/>
    <property type="evidence" value="ECO:0007669"/>
    <property type="project" value="UniProtKB-UniRule"/>
</dbReference>
<comment type="subcellular location">
    <subcellularLocation>
        <location evidence="9">Cytoplasm</location>
    </subcellularLocation>
</comment>
<dbReference type="HAMAP" id="MF_00082">
    <property type="entry name" value="ArgB"/>
    <property type="match status" value="1"/>
</dbReference>
<feature type="binding site" evidence="9">
    <location>
        <position position="159"/>
    </location>
    <ligand>
        <name>substrate</name>
    </ligand>
</feature>
<dbReference type="Proteomes" id="UP000070376">
    <property type="component" value="Unassembled WGS sequence"/>
</dbReference>
<name>A0A133KLY1_HEYCO</name>
<keyword evidence="2 9" id="KW-0055">Arginine biosynthesis</keyword>
<evidence type="ECO:0000259" key="10">
    <source>
        <dbReference type="Pfam" id="PF00696"/>
    </source>
</evidence>
<dbReference type="InterPro" id="IPR036393">
    <property type="entry name" value="AceGlu_kinase-like_sf"/>
</dbReference>
<evidence type="ECO:0000256" key="8">
    <source>
        <dbReference type="ARBA" id="ARBA00048141"/>
    </source>
</evidence>
<evidence type="ECO:0000256" key="7">
    <source>
        <dbReference type="ARBA" id="ARBA00022840"/>
    </source>
</evidence>
<dbReference type="PIRSF" id="PIRSF000728">
    <property type="entry name" value="NAGK"/>
    <property type="match status" value="1"/>
</dbReference>
<keyword evidence="7 9" id="KW-0067">ATP-binding</keyword>
<dbReference type="PANTHER" id="PTHR23342:SF0">
    <property type="entry name" value="N-ACETYLGLUTAMATE SYNTHASE, MITOCHONDRIAL"/>
    <property type="match status" value="1"/>
</dbReference>
<dbReference type="InterPro" id="IPR004662">
    <property type="entry name" value="AcgluKinase_fam"/>
</dbReference>
<dbReference type="NCBIfam" id="TIGR00761">
    <property type="entry name" value="argB"/>
    <property type="match status" value="1"/>
</dbReference>
<comment type="function">
    <text evidence="9">Catalyzes the ATP-dependent phosphorylation of N-acetyl-L-glutamate.</text>
</comment>
<dbReference type="SUPFAM" id="SSF53633">
    <property type="entry name" value="Carbamate kinase-like"/>
    <property type="match status" value="1"/>
</dbReference>
<dbReference type="FunFam" id="3.40.1160.10:FF:000004">
    <property type="entry name" value="Acetylglutamate kinase"/>
    <property type="match status" value="1"/>
</dbReference>
<accession>A0A133KLY1</accession>
<proteinExistence type="inferred from homology"/>
<evidence type="ECO:0000256" key="2">
    <source>
        <dbReference type="ARBA" id="ARBA00022571"/>
    </source>
</evidence>
<dbReference type="EMBL" id="LRPN01000091">
    <property type="protein sequence ID" value="KWZ80486.1"/>
    <property type="molecule type" value="Genomic_DNA"/>
</dbReference>